<evidence type="ECO:0000256" key="4">
    <source>
        <dbReference type="ARBA" id="ARBA00022692"/>
    </source>
</evidence>
<dbReference type="InterPro" id="IPR003838">
    <property type="entry name" value="ABC3_permease_C"/>
</dbReference>
<feature type="transmembrane region" description="Helical" evidence="7">
    <location>
        <begin position="20"/>
        <end position="47"/>
    </location>
</feature>
<dbReference type="Pfam" id="PF12704">
    <property type="entry name" value="MacB_PCD"/>
    <property type="match status" value="1"/>
</dbReference>
<evidence type="ECO:0000259" key="9">
    <source>
        <dbReference type="Pfam" id="PF12704"/>
    </source>
</evidence>
<dbReference type="PANTHER" id="PTHR30489">
    <property type="entry name" value="LIPOPROTEIN-RELEASING SYSTEM TRANSMEMBRANE PROTEIN LOLE"/>
    <property type="match status" value="1"/>
</dbReference>
<evidence type="ECO:0000256" key="3">
    <source>
        <dbReference type="ARBA" id="ARBA00022475"/>
    </source>
</evidence>
<evidence type="ECO:0000256" key="5">
    <source>
        <dbReference type="ARBA" id="ARBA00022989"/>
    </source>
</evidence>
<reference evidence="10" key="1">
    <citation type="journal article" date="2020" name="mSystems">
        <title>Genome- and Community-Level Interaction Insights into Carbon Utilization and Element Cycling Functions of Hydrothermarchaeota in Hydrothermal Sediment.</title>
        <authorList>
            <person name="Zhou Z."/>
            <person name="Liu Y."/>
            <person name="Xu W."/>
            <person name="Pan J."/>
            <person name="Luo Z.H."/>
            <person name="Li M."/>
        </authorList>
    </citation>
    <scope>NUCLEOTIDE SEQUENCE [LARGE SCALE GENOMIC DNA]</scope>
    <source>
        <strain evidence="10">HyVt-501</strain>
    </source>
</reference>
<feature type="domain" description="ABC3 transporter permease C-terminal" evidence="8">
    <location>
        <begin position="263"/>
        <end position="388"/>
    </location>
</feature>
<evidence type="ECO:0000259" key="8">
    <source>
        <dbReference type="Pfam" id="PF02687"/>
    </source>
</evidence>
<dbReference type="Proteomes" id="UP000885792">
    <property type="component" value="Unassembled WGS sequence"/>
</dbReference>
<comment type="subcellular location">
    <subcellularLocation>
        <location evidence="1">Cell membrane</location>
        <topology evidence="1">Multi-pass membrane protein</topology>
    </subcellularLocation>
</comment>
<dbReference type="EMBL" id="DRNB01000060">
    <property type="protein sequence ID" value="HHJ63614.1"/>
    <property type="molecule type" value="Genomic_DNA"/>
</dbReference>
<keyword evidence="4 7" id="KW-0812">Transmembrane</keyword>
<feature type="transmembrane region" description="Helical" evidence="7">
    <location>
        <begin position="303"/>
        <end position="334"/>
    </location>
</feature>
<proteinExistence type="inferred from homology"/>
<evidence type="ECO:0000313" key="10">
    <source>
        <dbReference type="EMBL" id="HHJ63614.1"/>
    </source>
</evidence>
<dbReference type="PANTHER" id="PTHR30489:SF0">
    <property type="entry name" value="LIPOPROTEIN-RELEASING SYSTEM TRANSMEMBRANE PROTEIN LOLE"/>
    <property type="match status" value="1"/>
</dbReference>
<feature type="transmembrane region" description="Helical" evidence="7">
    <location>
        <begin position="354"/>
        <end position="378"/>
    </location>
</feature>
<dbReference type="AlphaFoldDB" id="A0A7C5Q1H1"/>
<evidence type="ECO:0000256" key="1">
    <source>
        <dbReference type="ARBA" id="ARBA00004651"/>
    </source>
</evidence>
<evidence type="ECO:0000256" key="6">
    <source>
        <dbReference type="ARBA" id="ARBA00023136"/>
    </source>
</evidence>
<comment type="caution">
    <text evidence="10">The sequence shown here is derived from an EMBL/GenBank/DDBJ whole genome shotgun (WGS) entry which is preliminary data.</text>
</comment>
<protein>
    <submittedName>
        <fullName evidence="10">ABC transporter permease</fullName>
    </submittedName>
</protein>
<organism evidence="10">
    <name type="scientific">Aquifex aeolicus</name>
    <dbReference type="NCBI Taxonomy" id="63363"/>
    <lineage>
        <taxon>Bacteria</taxon>
        <taxon>Pseudomonadati</taxon>
        <taxon>Aquificota</taxon>
        <taxon>Aquificia</taxon>
        <taxon>Aquificales</taxon>
        <taxon>Aquificaceae</taxon>
        <taxon>Aquifex</taxon>
    </lineage>
</organism>
<feature type="transmembrane region" description="Helical" evidence="7">
    <location>
        <begin position="259"/>
        <end position="282"/>
    </location>
</feature>
<sequence length="395" mass="44034">MSLTLRIALRYLLSVRGSTLLITLISFFGVFLSVSAILLTVGVFTGFQDSLKEKILSSAPHVVVSAVGEEDLEDIRRRIEEVPGVRGTLPFVLYSAILAKEDRVQPVTVKAVSYTEKVFRDMVGRHLVEGKLEDLVVGKGIADVLGVRAGEAAVLVFPTGIRTPTGFIPKTREVRIGGIFETGAYDRDFVIVFMKDAEARRFFKRGFRFEGIEVYVEDPYGVQEIKKEIERRVGEDLFLVRSWIDLNRPLFNALQLEKLALFLILLLMVLVASFNITSLLFVKSREKIRDIAVLKTFGMKSGGILRIFITVGMTIGVSGALTGIGVSFVLAYLINEYRLIRVPEEVYMMSYIPVHIDFLDLTATFVGTLVLSFVSSLIPALRASRENIVGVLRNE</sequence>
<feature type="domain" description="MacB-like periplasmic core" evidence="9">
    <location>
        <begin position="23"/>
        <end position="231"/>
    </location>
</feature>
<keyword evidence="3" id="KW-1003">Cell membrane</keyword>
<keyword evidence="5 7" id="KW-1133">Transmembrane helix</keyword>
<dbReference type="InterPro" id="IPR051447">
    <property type="entry name" value="Lipoprotein-release_system"/>
</dbReference>
<evidence type="ECO:0000256" key="7">
    <source>
        <dbReference type="SAM" id="Phobius"/>
    </source>
</evidence>
<dbReference type="GO" id="GO:0044874">
    <property type="term" value="P:lipoprotein localization to outer membrane"/>
    <property type="evidence" value="ECO:0007669"/>
    <property type="project" value="TreeGrafter"/>
</dbReference>
<name>A0A7C5Q1H1_AQUAO</name>
<dbReference type="GO" id="GO:0098797">
    <property type="term" value="C:plasma membrane protein complex"/>
    <property type="evidence" value="ECO:0007669"/>
    <property type="project" value="TreeGrafter"/>
</dbReference>
<gene>
    <name evidence="10" type="ORF">ENJ61_01775</name>
</gene>
<evidence type="ECO:0000256" key="2">
    <source>
        <dbReference type="ARBA" id="ARBA00005236"/>
    </source>
</evidence>
<comment type="similarity">
    <text evidence="2">Belongs to the ABC-4 integral membrane protein family. LolC/E subfamily.</text>
</comment>
<accession>A0A7C5Q1H1</accession>
<dbReference type="Pfam" id="PF02687">
    <property type="entry name" value="FtsX"/>
    <property type="match status" value="1"/>
</dbReference>
<dbReference type="InterPro" id="IPR025857">
    <property type="entry name" value="MacB_PCD"/>
</dbReference>
<keyword evidence="6 7" id="KW-0472">Membrane</keyword>